<keyword evidence="1" id="KW-1133">Transmembrane helix</keyword>
<proteinExistence type="predicted"/>
<gene>
    <name evidence="2" type="ORF">LIZ65_04390</name>
</gene>
<feature type="transmembrane region" description="Helical" evidence="1">
    <location>
        <begin position="233"/>
        <end position="259"/>
    </location>
</feature>
<comment type="caution">
    <text evidence="2">The sequence shown here is derived from an EMBL/GenBank/DDBJ whole genome shotgun (WGS) entry which is preliminary data.</text>
</comment>
<feature type="transmembrane region" description="Helical" evidence="1">
    <location>
        <begin position="348"/>
        <end position="365"/>
    </location>
</feature>
<protein>
    <submittedName>
        <fullName evidence="2">O-antigen ligase family protein</fullName>
    </submittedName>
</protein>
<organism evidence="2 3">
    <name type="scientific">Bariatricus massiliensis</name>
    <dbReference type="NCBI Taxonomy" id="1745713"/>
    <lineage>
        <taxon>Bacteria</taxon>
        <taxon>Bacillati</taxon>
        <taxon>Bacillota</taxon>
        <taxon>Clostridia</taxon>
        <taxon>Lachnospirales</taxon>
        <taxon>Lachnospiraceae</taxon>
        <taxon>Bariatricus</taxon>
    </lineage>
</organism>
<feature type="transmembrane region" description="Helical" evidence="1">
    <location>
        <begin position="121"/>
        <end position="142"/>
    </location>
</feature>
<feature type="transmembrane region" description="Helical" evidence="1">
    <location>
        <begin position="65"/>
        <end position="83"/>
    </location>
</feature>
<dbReference type="Proteomes" id="UP001299546">
    <property type="component" value="Unassembled WGS sequence"/>
</dbReference>
<dbReference type="EMBL" id="JAJCIS010000002">
    <property type="protein sequence ID" value="MCB7386519.1"/>
    <property type="molecule type" value="Genomic_DNA"/>
</dbReference>
<keyword evidence="1" id="KW-0812">Transmembrane</keyword>
<keyword evidence="1" id="KW-0472">Membrane</keyword>
<accession>A0ABS8DDM5</accession>
<dbReference type="GO" id="GO:0016874">
    <property type="term" value="F:ligase activity"/>
    <property type="evidence" value="ECO:0007669"/>
    <property type="project" value="UniProtKB-KW"/>
</dbReference>
<feature type="transmembrane region" description="Helical" evidence="1">
    <location>
        <begin position="310"/>
        <end position="336"/>
    </location>
</feature>
<evidence type="ECO:0000313" key="2">
    <source>
        <dbReference type="EMBL" id="MCB7386519.1"/>
    </source>
</evidence>
<feature type="transmembrane region" description="Helical" evidence="1">
    <location>
        <begin position="12"/>
        <end position="32"/>
    </location>
</feature>
<evidence type="ECO:0000313" key="3">
    <source>
        <dbReference type="Proteomes" id="UP001299546"/>
    </source>
</evidence>
<feature type="transmembrane region" description="Helical" evidence="1">
    <location>
        <begin position="190"/>
        <end position="213"/>
    </location>
</feature>
<feature type="transmembrane region" description="Helical" evidence="1">
    <location>
        <begin position="89"/>
        <end position="109"/>
    </location>
</feature>
<reference evidence="2 3" key="1">
    <citation type="submission" date="2021-10" db="EMBL/GenBank/DDBJ databases">
        <title>Collection of gut derived symbiotic bacterial strains cultured from healthy donors.</title>
        <authorList>
            <person name="Lin H."/>
            <person name="Littmann E."/>
            <person name="Kohout C."/>
            <person name="Pamer E.G."/>
        </authorList>
    </citation>
    <scope>NUCLEOTIDE SEQUENCE [LARGE SCALE GENOMIC DNA]</scope>
    <source>
        <strain evidence="2 3">DFI.1.165</strain>
    </source>
</reference>
<feature type="transmembrane region" description="Helical" evidence="1">
    <location>
        <begin position="38"/>
        <end position="58"/>
    </location>
</feature>
<keyword evidence="3" id="KW-1185">Reference proteome</keyword>
<keyword evidence="2" id="KW-0436">Ligase</keyword>
<dbReference type="RefSeq" id="WP_066736772.1">
    <property type="nucleotide sequence ID" value="NZ_JAJCIQ010000002.1"/>
</dbReference>
<evidence type="ECO:0000256" key="1">
    <source>
        <dbReference type="SAM" id="Phobius"/>
    </source>
</evidence>
<name>A0ABS8DDM5_9FIRM</name>
<sequence>MSTKQVSLKWSIKRINLIWLIQFLPFIELSAIQNNISLGLFMRITLINSVVIILTNLLEIKKVSIIAKLISLFCLLVMIFTYMNGAMQLYNVYLCISLSAFCLHIDRGFRKTPIFVIRFIEKFYGAVLVITLLFQIFARGIFGAAELSGNFYNFWATDNEIGYVYIPFLLTTFLSRYAETKTIDKKSVMYLALTVLSVIIAWSGACVIGMLIMIFNVVAYKLDFDFFTYKRSIILYIVIFLSVVVFNIFDVFSFFIEGVLGKDMTLSGRTLVWPMAIQDILKNGFIGYGINELGRLTIYKVWAGMDAISAHGYFLEWVLQSGYLGLMCLIGIIIACGAKIKSIKDEKITKVIVGMLFAMLIMYTTEGWIYHYFQYIIYFTIFYAPDILARSNLVEQSDFSESMC</sequence>